<gene>
    <name evidence="1" type="ORF">AM305_12000</name>
</gene>
<dbReference type="RefSeq" id="WP_005824895.1">
    <property type="nucleotide sequence ID" value="NZ_ACQL01000106.1"/>
</dbReference>
<dbReference type="Proteomes" id="UP000005532">
    <property type="component" value="Unassembled WGS sequence"/>
</dbReference>
<evidence type="ECO:0000313" key="2">
    <source>
        <dbReference type="Proteomes" id="UP000005532"/>
    </source>
</evidence>
<dbReference type="AlphaFoldDB" id="C5S3E6"/>
<proteinExistence type="predicted"/>
<reference evidence="1 2" key="1">
    <citation type="journal article" date="2010" name="Vet. Microbiol.">
        <title>Production of haemolysins by strains of the Actinobacillus minor/porcitonsillarum complex.</title>
        <authorList>
            <person name="Arya G."/>
            <person name="Niven D.F."/>
        </authorList>
    </citation>
    <scope>NUCLEOTIDE SEQUENCE [LARGE SCALE GENOMIC DNA]</scope>
    <source>
        <strain evidence="1 2">NM305</strain>
    </source>
</reference>
<organism evidence="1 2">
    <name type="scientific">Actinobacillus minor NM305</name>
    <dbReference type="NCBI Taxonomy" id="637911"/>
    <lineage>
        <taxon>Bacteria</taxon>
        <taxon>Pseudomonadati</taxon>
        <taxon>Pseudomonadota</taxon>
        <taxon>Gammaproteobacteria</taxon>
        <taxon>Pasteurellales</taxon>
        <taxon>Pasteurellaceae</taxon>
        <taxon>Actinobacillus</taxon>
    </lineage>
</organism>
<name>C5S3E6_9PAST</name>
<accession>C5S3E6</accession>
<dbReference type="EMBL" id="ACQL01000106">
    <property type="protein sequence ID" value="EER46606.1"/>
    <property type="molecule type" value="Genomic_DNA"/>
</dbReference>
<protein>
    <submittedName>
        <fullName evidence="1">Uncharacterized protein</fullName>
    </submittedName>
</protein>
<comment type="caution">
    <text evidence="1">The sequence shown here is derived from an EMBL/GenBank/DDBJ whole genome shotgun (WGS) entry which is preliminary data.</text>
</comment>
<sequence>MAIARAIQQQNGRVAIYRDENRDPTIVTGVLVGYTTTEVLVREVKGNRVKVYNEKLQIVKITS</sequence>
<evidence type="ECO:0000313" key="1">
    <source>
        <dbReference type="EMBL" id="EER46606.1"/>
    </source>
</evidence>
<dbReference type="OrthoDB" id="9965947at2"/>